<evidence type="ECO:0000256" key="1">
    <source>
        <dbReference type="SAM" id="SignalP"/>
    </source>
</evidence>
<dbReference type="AlphaFoldDB" id="A0A378U4H2"/>
<keyword evidence="3" id="KW-1185">Reference proteome</keyword>
<dbReference type="PROSITE" id="PS51257">
    <property type="entry name" value="PROKAR_LIPOPROTEIN"/>
    <property type="match status" value="1"/>
</dbReference>
<organism evidence="2 3">
    <name type="scientific">Myroides odoratus</name>
    <name type="common">Flavobacterium odoratum</name>
    <dbReference type="NCBI Taxonomy" id="256"/>
    <lineage>
        <taxon>Bacteria</taxon>
        <taxon>Pseudomonadati</taxon>
        <taxon>Bacteroidota</taxon>
        <taxon>Flavobacteriia</taxon>
        <taxon>Flavobacteriales</taxon>
        <taxon>Flavobacteriaceae</taxon>
        <taxon>Myroides</taxon>
    </lineage>
</organism>
<feature type="chain" id="PRO_5017012232" description="BIG2 domain-containing protein" evidence="1">
    <location>
        <begin position="21"/>
        <end position="122"/>
    </location>
</feature>
<reference evidence="2 3" key="1">
    <citation type="submission" date="2018-06" db="EMBL/GenBank/DDBJ databases">
        <authorList>
            <consortium name="Pathogen Informatics"/>
            <person name="Doyle S."/>
        </authorList>
    </citation>
    <scope>NUCLEOTIDE SEQUENCE [LARGE SCALE GENOMIC DNA]</scope>
    <source>
        <strain evidence="2 3">NCTC11179</strain>
    </source>
</reference>
<feature type="signal peptide" evidence="1">
    <location>
        <begin position="1"/>
        <end position="20"/>
    </location>
</feature>
<dbReference type="Proteomes" id="UP000255024">
    <property type="component" value="Unassembled WGS sequence"/>
</dbReference>
<protein>
    <recommendedName>
        <fullName evidence="4">BIG2 domain-containing protein</fullName>
    </recommendedName>
</protein>
<sequence length="122" mass="12609">MMKKVKVALVCAMVSMGLYSCNSDDNSSSGDGYEIVAKTSDNALINNIVVVEDGATETITELGKKEWSKSFSGKKVVAVSVTGGTVDAADKAGVLTLEVVKDGKVVKTSKADGSILVATISM</sequence>
<gene>
    <name evidence="2" type="ORF">NCTC11179_03426</name>
</gene>
<dbReference type="RefSeq" id="WP_115092511.1">
    <property type="nucleotide sequence ID" value="NZ_CP068107.1"/>
</dbReference>
<evidence type="ECO:0000313" key="2">
    <source>
        <dbReference type="EMBL" id="STZ69901.1"/>
    </source>
</evidence>
<evidence type="ECO:0008006" key="4">
    <source>
        <dbReference type="Google" id="ProtNLM"/>
    </source>
</evidence>
<dbReference type="EMBL" id="UGQL01000002">
    <property type="protein sequence ID" value="STZ69901.1"/>
    <property type="molecule type" value="Genomic_DNA"/>
</dbReference>
<name>A0A378U4H2_MYROD</name>
<evidence type="ECO:0000313" key="3">
    <source>
        <dbReference type="Proteomes" id="UP000255024"/>
    </source>
</evidence>
<accession>A0A378U4H2</accession>
<proteinExistence type="predicted"/>
<keyword evidence="1" id="KW-0732">Signal</keyword>